<protein>
    <recommendedName>
        <fullName evidence="4">TrbC/VIRB2 family protein</fullName>
    </recommendedName>
</protein>
<gene>
    <name evidence="2" type="ORF">A3F15_01565</name>
</gene>
<accession>A0A1G2RCT0</accession>
<keyword evidence="1" id="KW-0472">Membrane</keyword>
<dbReference type="AlphaFoldDB" id="A0A1G2RCT0"/>
<keyword evidence="1" id="KW-1133">Transmembrane helix</keyword>
<organism evidence="2 3">
    <name type="scientific">Candidatus Wildermuthbacteria bacterium RIFCSPHIGHO2_12_FULL_40_12</name>
    <dbReference type="NCBI Taxonomy" id="1802457"/>
    <lineage>
        <taxon>Bacteria</taxon>
        <taxon>Candidatus Wildermuthiibacteriota</taxon>
    </lineage>
</organism>
<proteinExistence type="predicted"/>
<dbReference type="InterPro" id="IPR043993">
    <property type="entry name" value="T4SS_pilin"/>
</dbReference>
<feature type="transmembrane region" description="Helical" evidence="1">
    <location>
        <begin position="77"/>
        <end position="101"/>
    </location>
</feature>
<dbReference type="STRING" id="1802457.A3F15_01565"/>
<dbReference type="Pfam" id="PF18895">
    <property type="entry name" value="T4SS_pilin"/>
    <property type="match status" value="1"/>
</dbReference>
<comment type="caution">
    <text evidence="2">The sequence shown here is derived from an EMBL/GenBank/DDBJ whole genome shotgun (WGS) entry which is preliminary data.</text>
</comment>
<dbReference type="EMBL" id="MHUC01000023">
    <property type="protein sequence ID" value="OHA70666.1"/>
    <property type="molecule type" value="Genomic_DNA"/>
</dbReference>
<evidence type="ECO:0000256" key="1">
    <source>
        <dbReference type="SAM" id="Phobius"/>
    </source>
</evidence>
<reference evidence="2 3" key="1">
    <citation type="journal article" date="2016" name="Nat. Commun.">
        <title>Thousands of microbial genomes shed light on interconnected biogeochemical processes in an aquifer system.</title>
        <authorList>
            <person name="Anantharaman K."/>
            <person name="Brown C.T."/>
            <person name="Hug L.A."/>
            <person name="Sharon I."/>
            <person name="Castelle C.J."/>
            <person name="Probst A.J."/>
            <person name="Thomas B.C."/>
            <person name="Singh A."/>
            <person name="Wilkins M.J."/>
            <person name="Karaoz U."/>
            <person name="Brodie E.L."/>
            <person name="Williams K.H."/>
            <person name="Hubbard S.S."/>
            <person name="Banfield J.F."/>
        </authorList>
    </citation>
    <scope>NUCLEOTIDE SEQUENCE [LARGE SCALE GENOMIC DNA]</scope>
</reference>
<evidence type="ECO:0000313" key="2">
    <source>
        <dbReference type="EMBL" id="OHA70666.1"/>
    </source>
</evidence>
<evidence type="ECO:0008006" key="4">
    <source>
        <dbReference type="Google" id="ProtNLM"/>
    </source>
</evidence>
<sequence>MNKIFLGLLLVELIIVPVVGLAQPVTTNPPDLDVPTTVDNILDWAFGILIFIAAFFIIVGGYYYVTAGGDAAKIGTARNFLVYALIGVAVAFLARGLVAFVNTVLTT</sequence>
<dbReference type="Proteomes" id="UP000177078">
    <property type="component" value="Unassembled WGS sequence"/>
</dbReference>
<keyword evidence="1" id="KW-0812">Transmembrane</keyword>
<evidence type="ECO:0000313" key="3">
    <source>
        <dbReference type="Proteomes" id="UP000177078"/>
    </source>
</evidence>
<feature type="transmembrane region" description="Helical" evidence="1">
    <location>
        <begin position="46"/>
        <end position="65"/>
    </location>
</feature>
<name>A0A1G2RCT0_9BACT</name>